<dbReference type="AlphaFoldDB" id="A0A9D1D5H1"/>
<proteinExistence type="predicted"/>
<keyword evidence="1" id="KW-0472">Membrane</keyword>
<keyword evidence="1" id="KW-1133">Transmembrane helix</keyword>
<feature type="transmembrane region" description="Helical" evidence="1">
    <location>
        <begin position="86"/>
        <end position="104"/>
    </location>
</feature>
<dbReference type="Pfam" id="PF12822">
    <property type="entry name" value="ECF_trnsprt"/>
    <property type="match status" value="1"/>
</dbReference>
<comment type="caution">
    <text evidence="2">The sequence shown here is derived from an EMBL/GenBank/DDBJ whole genome shotgun (WGS) entry which is preliminary data.</text>
</comment>
<evidence type="ECO:0000313" key="3">
    <source>
        <dbReference type="Proteomes" id="UP000824250"/>
    </source>
</evidence>
<dbReference type="InterPro" id="IPR024529">
    <property type="entry name" value="ECF_trnsprt_substrate-spec"/>
</dbReference>
<feature type="transmembrane region" description="Helical" evidence="1">
    <location>
        <begin position="20"/>
        <end position="39"/>
    </location>
</feature>
<evidence type="ECO:0000313" key="2">
    <source>
        <dbReference type="EMBL" id="HIR04574.1"/>
    </source>
</evidence>
<name>A0A9D1D5H1_9FIRM</name>
<dbReference type="InterPro" id="IPR030949">
    <property type="entry name" value="ECF_S_folate_fam"/>
</dbReference>
<feature type="transmembrane region" description="Helical" evidence="1">
    <location>
        <begin position="116"/>
        <end position="135"/>
    </location>
</feature>
<accession>A0A9D1D5H1</accession>
<dbReference type="GO" id="GO:0022857">
    <property type="term" value="F:transmembrane transporter activity"/>
    <property type="evidence" value="ECO:0007669"/>
    <property type="project" value="InterPro"/>
</dbReference>
<keyword evidence="1" id="KW-0812">Transmembrane</keyword>
<dbReference type="Gene3D" id="1.10.1760.20">
    <property type="match status" value="1"/>
</dbReference>
<evidence type="ECO:0000256" key="1">
    <source>
        <dbReference type="SAM" id="Phobius"/>
    </source>
</evidence>
<organism evidence="2 3">
    <name type="scientific">Candidatus Copromonas faecavium</name>
    <name type="common">nom. illeg.</name>
    <dbReference type="NCBI Taxonomy" id="2840740"/>
    <lineage>
        <taxon>Bacteria</taxon>
        <taxon>Bacillati</taxon>
        <taxon>Bacillota</taxon>
        <taxon>Clostridia</taxon>
        <taxon>Lachnospirales</taxon>
        <taxon>Lachnospiraceae</taxon>
        <taxon>Candidatus Copromonas (nom. illeg.)</taxon>
    </lineage>
</organism>
<gene>
    <name evidence="2" type="ORF">IAB28_01185</name>
</gene>
<dbReference type="NCBIfam" id="TIGR04518">
    <property type="entry name" value="ECF_S_folT_fam"/>
    <property type="match status" value="1"/>
</dbReference>
<reference evidence="2" key="1">
    <citation type="submission" date="2020-10" db="EMBL/GenBank/DDBJ databases">
        <authorList>
            <person name="Gilroy R."/>
        </authorList>
    </citation>
    <scope>NUCLEOTIDE SEQUENCE</scope>
    <source>
        <strain evidence="2">CHK180-2868</strain>
    </source>
</reference>
<reference evidence="2" key="2">
    <citation type="journal article" date="2021" name="PeerJ">
        <title>Extensive microbial diversity within the chicken gut microbiome revealed by metagenomics and culture.</title>
        <authorList>
            <person name="Gilroy R."/>
            <person name="Ravi A."/>
            <person name="Getino M."/>
            <person name="Pursley I."/>
            <person name="Horton D.L."/>
            <person name="Alikhan N.F."/>
            <person name="Baker D."/>
            <person name="Gharbi K."/>
            <person name="Hall N."/>
            <person name="Watson M."/>
            <person name="Adriaenssens E.M."/>
            <person name="Foster-Nyarko E."/>
            <person name="Jarju S."/>
            <person name="Secka A."/>
            <person name="Antonio M."/>
            <person name="Oren A."/>
            <person name="Chaudhuri R.R."/>
            <person name="La Ragione R."/>
            <person name="Hildebrand F."/>
            <person name="Pallen M.J."/>
        </authorList>
    </citation>
    <scope>NUCLEOTIDE SEQUENCE</scope>
    <source>
        <strain evidence="2">CHK180-2868</strain>
    </source>
</reference>
<dbReference type="EMBL" id="DVGC01000006">
    <property type="protein sequence ID" value="HIR04574.1"/>
    <property type="molecule type" value="Genomic_DNA"/>
</dbReference>
<protein>
    <submittedName>
        <fullName evidence="2">Folate family ECF transporter S component</fullName>
    </submittedName>
</protein>
<sequence>MQKILAPLVSSRNELKHVSTITSCAMFGALSVVLSYYTIRLTPNLKIGLGALPNELVDYLFGPVVGPLFGGAMDIIKFMLNPDGGFMPGFTFNAMLAAFIYGMFLYQKPLSLKRMLAAKLIVVVLCNMLLGTLWLSMLNGKAWIALFPARAVKNLIQWPVDSLLFFMVAKALEQAGAFRIIGKHGPAHKR</sequence>
<dbReference type="Proteomes" id="UP000824250">
    <property type="component" value="Unassembled WGS sequence"/>
</dbReference>